<sequence length="70" mass="8365">MAIMLVNNENLKIDEVEEQQKVSTFDEKAYKLSNFFLYISTKMSENNRPNVARWAHGQFLKYQKQFMDGR</sequence>
<protein>
    <submittedName>
        <fullName evidence="1">Uncharacterized protein</fullName>
    </submittedName>
</protein>
<dbReference type="RefSeq" id="WP_307325490.1">
    <property type="nucleotide sequence ID" value="NZ_JAUSUG010000008.1"/>
</dbReference>
<comment type="caution">
    <text evidence="1">The sequence shown here is derived from an EMBL/GenBank/DDBJ whole genome shotgun (WGS) entry which is preliminary data.</text>
</comment>
<proteinExistence type="predicted"/>
<name>A0ABT9ZUI2_9BACI</name>
<organism evidence="1 2">
    <name type="scientific">Evansella vedderi</name>
    <dbReference type="NCBI Taxonomy" id="38282"/>
    <lineage>
        <taxon>Bacteria</taxon>
        <taxon>Bacillati</taxon>
        <taxon>Bacillota</taxon>
        <taxon>Bacilli</taxon>
        <taxon>Bacillales</taxon>
        <taxon>Bacillaceae</taxon>
        <taxon>Evansella</taxon>
    </lineage>
</organism>
<dbReference type="EMBL" id="JAUSUG010000008">
    <property type="protein sequence ID" value="MDQ0254897.1"/>
    <property type="molecule type" value="Genomic_DNA"/>
</dbReference>
<gene>
    <name evidence="1" type="ORF">J2S74_002279</name>
</gene>
<keyword evidence="2" id="KW-1185">Reference proteome</keyword>
<accession>A0ABT9ZUI2</accession>
<reference evidence="1 2" key="1">
    <citation type="submission" date="2023-07" db="EMBL/GenBank/DDBJ databases">
        <title>Genomic Encyclopedia of Type Strains, Phase IV (KMG-IV): sequencing the most valuable type-strain genomes for metagenomic binning, comparative biology and taxonomic classification.</title>
        <authorList>
            <person name="Goeker M."/>
        </authorList>
    </citation>
    <scope>NUCLEOTIDE SEQUENCE [LARGE SCALE GENOMIC DNA]</scope>
    <source>
        <strain evidence="1 2">DSM 9768</strain>
    </source>
</reference>
<evidence type="ECO:0000313" key="1">
    <source>
        <dbReference type="EMBL" id="MDQ0254897.1"/>
    </source>
</evidence>
<evidence type="ECO:0000313" key="2">
    <source>
        <dbReference type="Proteomes" id="UP001230005"/>
    </source>
</evidence>
<dbReference type="Proteomes" id="UP001230005">
    <property type="component" value="Unassembled WGS sequence"/>
</dbReference>